<dbReference type="PANTHER" id="PTHR46825">
    <property type="entry name" value="D-ALANYL-D-ALANINE-CARBOXYPEPTIDASE/ENDOPEPTIDASE AMPH"/>
    <property type="match status" value="1"/>
</dbReference>
<accession>A0ABT5FIL7</accession>
<feature type="domain" description="Beta-lactamase-related" evidence="3">
    <location>
        <begin position="42"/>
        <end position="369"/>
    </location>
</feature>
<dbReference type="SUPFAM" id="SSF56601">
    <property type="entry name" value="beta-lactamase/transpeptidase-like"/>
    <property type="match status" value="1"/>
</dbReference>
<dbReference type="Pfam" id="PF00144">
    <property type="entry name" value="Beta-lactamase"/>
    <property type="match status" value="1"/>
</dbReference>
<gene>
    <name evidence="4" type="ORF">PN838_22800</name>
</gene>
<keyword evidence="4" id="KW-0378">Hydrolase</keyword>
<comment type="caution">
    <text evidence="4">The sequence shown here is derived from an EMBL/GenBank/DDBJ whole genome shotgun (WGS) entry which is preliminary data.</text>
</comment>
<evidence type="ECO:0000313" key="4">
    <source>
        <dbReference type="EMBL" id="MDC2891043.1"/>
    </source>
</evidence>
<dbReference type="PROSITE" id="PS51257">
    <property type="entry name" value="PROKAR_LIPOPROTEIN"/>
    <property type="match status" value="1"/>
</dbReference>
<dbReference type="InterPro" id="IPR012338">
    <property type="entry name" value="Beta-lactam/transpept-like"/>
</dbReference>
<reference evidence="4 5" key="1">
    <citation type="submission" date="2023-01" db="EMBL/GenBank/DDBJ databases">
        <title>Psychrosphaera sp. nov., isolated from marine algae.</title>
        <authorList>
            <person name="Bayburt H."/>
            <person name="Choi B.J."/>
            <person name="Kim J.M."/>
            <person name="Choi D.G."/>
            <person name="Jeon C.O."/>
        </authorList>
    </citation>
    <scope>NUCLEOTIDE SEQUENCE [LARGE SCALE GENOMIC DNA]</scope>
    <source>
        <strain evidence="4 5">G1-22</strain>
    </source>
</reference>
<dbReference type="Proteomes" id="UP001528411">
    <property type="component" value="Unassembled WGS sequence"/>
</dbReference>
<dbReference type="Gene3D" id="3.40.710.10">
    <property type="entry name" value="DD-peptidase/beta-lactamase superfamily"/>
    <property type="match status" value="1"/>
</dbReference>
<keyword evidence="2" id="KW-0472">Membrane</keyword>
<dbReference type="PANTHER" id="PTHR46825:SF11">
    <property type="entry name" value="PENICILLIN-BINDING PROTEIN 4"/>
    <property type="match status" value="1"/>
</dbReference>
<evidence type="ECO:0000256" key="2">
    <source>
        <dbReference type="ARBA" id="ARBA00023136"/>
    </source>
</evidence>
<dbReference type="GO" id="GO:0016787">
    <property type="term" value="F:hydrolase activity"/>
    <property type="evidence" value="ECO:0007669"/>
    <property type="project" value="UniProtKB-KW"/>
</dbReference>
<evidence type="ECO:0000259" key="3">
    <source>
        <dbReference type="Pfam" id="PF00144"/>
    </source>
</evidence>
<organism evidence="4 5">
    <name type="scientific">Psychrosphaera algicola</name>
    <dbReference type="NCBI Taxonomy" id="3023714"/>
    <lineage>
        <taxon>Bacteria</taxon>
        <taxon>Pseudomonadati</taxon>
        <taxon>Pseudomonadota</taxon>
        <taxon>Gammaproteobacteria</taxon>
        <taxon>Alteromonadales</taxon>
        <taxon>Pseudoalteromonadaceae</taxon>
        <taxon>Psychrosphaera</taxon>
    </lineage>
</organism>
<dbReference type="InterPro" id="IPR001466">
    <property type="entry name" value="Beta-lactam-related"/>
</dbReference>
<dbReference type="EMBL" id="JAQOMS010000002">
    <property type="protein sequence ID" value="MDC2891043.1"/>
    <property type="molecule type" value="Genomic_DNA"/>
</dbReference>
<keyword evidence="5" id="KW-1185">Reference proteome</keyword>
<evidence type="ECO:0000313" key="5">
    <source>
        <dbReference type="Proteomes" id="UP001528411"/>
    </source>
</evidence>
<name>A0ABT5FIL7_9GAMM</name>
<protein>
    <submittedName>
        <fullName evidence="4">Serine hydrolase</fullName>
    </submittedName>
</protein>
<comment type="subcellular location">
    <subcellularLocation>
        <location evidence="1">Membrane</location>
    </subcellularLocation>
</comment>
<sequence>MIKYKLILKIILFSTILLIFGCADEQAPKTCKTCKDANLSTEELFAQLKTSHGVPSLAGLIWQNGTMQELGVTGLRSVDSTEEVTIDDLWHLGSITKSITATLTARLIEQNVLSWETTLSDVFSPAIMNIPQKYRHTTVRQLLTHHAGLMSDITKVSGWGDYFHDNQEITIQRLELTKSLLTESTGSVGKFSYTNSGYVVLASMLEHLTGTPWEQLITNEVFIPLEMYDAGFGAPDSGYNYSQPYGHLSKSGIFSVAPMDKFSDNPPVMGPAGTIHMSLSSLLKFTNAHLLGANGDENYLSSSSFEELHQPYGNSGYAMGWYVDSSNNLSHMGTNTMWYAKVGFNTKSQLIVISLTNIGGSKGDDATDDLTNILMKRNQ</sequence>
<evidence type="ECO:0000256" key="1">
    <source>
        <dbReference type="ARBA" id="ARBA00004370"/>
    </source>
</evidence>
<dbReference type="InterPro" id="IPR050491">
    <property type="entry name" value="AmpC-like"/>
</dbReference>
<dbReference type="RefSeq" id="WP_272182087.1">
    <property type="nucleotide sequence ID" value="NZ_JAQOMS010000002.1"/>
</dbReference>
<proteinExistence type="predicted"/>